<protein>
    <submittedName>
        <fullName evidence="3">Extracellular serine-rich</fullName>
    </submittedName>
</protein>
<dbReference type="InterPro" id="IPR008972">
    <property type="entry name" value="Cupredoxin"/>
</dbReference>
<feature type="chain" id="PRO_5013608396" evidence="2">
    <location>
        <begin position="20"/>
        <end position="205"/>
    </location>
</feature>
<organism evidence="3 4">
    <name type="scientific">Pyrrhoderma noxium</name>
    <dbReference type="NCBI Taxonomy" id="2282107"/>
    <lineage>
        <taxon>Eukaryota</taxon>
        <taxon>Fungi</taxon>
        <taxon>Dikarya</taxon>
        <taxon>Basidiomycota</taxon>
        <taxon>Agaricomycotina</taxon>
        <taxon>Agaricomycetes</taxon>
        <taxon>Hymenochaetales</taxon>
        <taxon>Hymenochaetaceae</taxon>
        <taxon>Pyrrhoderma</taxon>
    </lineage>
</organism>
<dbReference type="InterPro" id="IPR052953">
    <property type="entry name" value="Ser-rich/MCO-related"/>
</dbReference>
<dbReference type="InParanoid" id="A0A286UX15"/>
<evidence type="ECO:0000256" key="1">
    <source>
        <dbReference type="SAM" id="MobiDB-lite"/>
    </source>
</evidence>
<evidence type="ECO:0000256" key="2">
    <source>
        <dbReference type="SAM" id="SignalP"/>
    </source>
</evidence>
<feature type="region of interest" description="Disordered" evidence="1">
    <location>
        <begin position="155"/>
        <end position="184"/>
    </location>
</feature>
<sequence>MFLGFVVVTLSLLANFVAAENIYIQVSDGTGKDNTTVFNPQRVDAVVGDIVFFNFTSGNHTATQSTFSAPCVLAHDSNDTINGFDSGFRPTNNGTDITILSVPILDSNVNSPFWFYDASAGACGSGAVGVINNNESSTETLAGFVRNAERLNGTVSSASSSLSGSSSSTRTASSSSNTDTSSSALMESPLSFTLIAALALTALRL</sequence>
<keyword evidence="4" id="KW-1185">Reference proteome</keyword>
<dbReference type="Proteomes" id="UP000217199">
    <property type="component" value="Unassembled WGS sequence"/>
</dbReference>
<dbReference type="EMBL" id="NBII01000001">
    <property type="protein sequence ID" value="PAV24149.1"/>
    <property type="molecule type" value="Genomic_DNA"/>
</dbReference>
<feature type="signal peptide" evidence="2">
    <location>
        <begin position="1"/>
        <end position="19"/>
    </location>
</feature>
<accession>A0A286UX15</accession>
<dbReference type="Gene3D" id="2.60.40.420">
    <property type="entry name" value="Cupredoxins - blue copper proteins"/>
    <property type="match status" value="1"/>
</dbReference>
<evidence type="ECO:0000313" key="3">
    <source>
        <dbReference type="EMBL" id="PAV24149.1"/>
    </source>
</evidence>
<dbReference type="AlphaFoldDB" id="A0A286UX15"/>
<dbReference type="SUPFAM" id="SSF49503">
    <property type="entry name" value="Cupredoxins"/>
    <property type="match status" value="1"/>
</dbReference>
<proteinExistence type="predicted"/>
<keyword evidence="2" id="KW-0732">Signal</keyword>
<gene>
    <name evidence="3" type="ORF">PNOK_0121700</name>
</gene>
<name>A0A286UX15_9AGAM</name>
<dbReference type="OrthoDB" id="2331100at2759"/>
<reference evidence="3 4" key="1">
    <citation type="journal article" date="2017" name="Mol. Ecol.">
        <title>Comparative and population genomic landscape of Phellinus noxius: A hypervariable fungus causing root rot in trees.</title>
        <authorList>
            <person name="Chung C.L."/>
            <person name="Lee T.J."/>
            <person name="Akiba M."/>
            <person name="Lee H.H."/>
            <person name="Kuo T.H."/>
            <person name="Liu D."/>
            <person name="Ke H.M."/>
            <person name="Yokoi T."/>
            <person name="Roa M.B."/>
            <person name="Lu M.J."/>
            <person name="Chang Y.Y."/>
            <person name="Ann P.J."/>
            <person name="Tsai J.N."/>
            <person name="Chen C.Y."/>
            <person name="Tzean S.S."/>
            <person name="Ota Y."/>
            <person name="Hattori T."/>
            <person name="Sahashi N."/>
            <person name="Liou R.F."/>
            <person name="Kikuchi T."/>
            <person name="Tsai I.J."/>
        </authorList>
    </citation>
    <scope>NUCLEOTIDE SEQUENCE [LARGE SCALE GENOMIC DNA]</scope>
    <source>
        <strain evidence="3 4">FFPRI411160</strain>
    </source>
</reference>
<dbReference type="PANTHER" id="PTHR34883:SF15">
    <property type="entry name" value="EXTRACELLULAR SERINE-RICH PROTEIN"/>
    <property type="match status" value="1"/>
</dbReference>
<evidence type="ECO:0000313" key="4">
    <source>
        <dbReference type="Proteomes" id="UP000217199"/>
    </source>
</evidence>
<dbReference type="PANTHER" id="PTHR34883">
    <property type="entry name" value="SERINE-RICH PROTEIN, PUTATIVE-RELATED-RELATED"/>
    <property type="match status" value="1"/>
</dbReference>
<comment type="caution">
    <text evidence="3">The sequence shown here is derived from an EMBL/GenBank/DDBJ whole genome shotgun (WGS) entry which is preliminary data.</text>
</comment>